<gene>
    <name evidence="1" type="ORF">EV668_0973</name>
</gene>
<comment type="caution">
    <text evidence="1">The sequence shown here is derived from an EMBL/GenBank/DDBJ whole genome shotgun (WGS) entry which is preliminary data.</text>
</comment>
<evidence type="ECO:0000313" key="1">
    <source>
        <dbReference type="EMBL" id="TDR93708.1"/>
    </source>
</evidence>
<accession>A0A4R7C5N6</accession>
<name>A0A4R7C5N6_9HYPH</name>
<dbReference type="AlphaFoldDB" id="A0A4R7C5N6"/>
<dbReference type="Proteomes" id="UP000295122">
    <property type="component" value="Unassembled WGS sequence"/>
</dbReference>
<protein>
    <submittedName>
        <fullName evidence="1">Putative addiction module CopG family antidote</fullName>
    </submittedName>
</protein>
<keyword evidence="2" id="KW-1185">Reference proteome</keyword>
<reference evidence="1 2" key="1">
    <citation type="submission" date="2019-03" db="EMBL/GenBank/DDBJ databases">
        <title>Genomic Encyclopedia of Type Strains, Phase IV (KMG-IV): sequencing the most valuable type-strain genomes for metagenomic binning, comparative biology and taxonomic classification.</title>
        <authorList>
            <person name="Goeker M."/>
        </authorList>
    </citation>
    <scope>NUCLEOTIDE SEQUENCE [LARGE SCALE GENOMIC DNA]</scope>
    <source>
        <strain evidence="1 2">DSM 25903</strain>
    </source>
</reference>
<proteinExistence type="predicted"/>
<organism evidence="1 2">
    <name type="scientific">Enterovirga rhinocerotis</name>
    <dbReference type="NCBI Taxonomy" id="1339210"/>
    <lineage>
        <taxon>Bacteria</taxon>
        <taxon>Pseudomonadati</taxon>
        <taxon>Pseudomonadota</taxon>
        <taxon>Alphaproteobacteria</taxon>
        <taxon>Hyphomicrobiales</taxon>
        <taxon>Methylobacteriaceae</taxon>
        <taxon>Enterovirga</taxon>
    </lineage>
</organism>
<dbReference type="InterPro" id="IPR038296">
    <property type="entry name" value="ParD_sf"/>
</dbReference>
<dbReference type="Gene3D" id="6.10.10.120">
    <property type="entry name" value="Antitoxin ParD1-like"/>
    <property type="match status" value="1"/>
</dbReference>
<evidence type="ECO:0000313" key="2">
    <source>
        <dbReference type="Proteomes" id="UP000295122"/>
    </source>
</evidence>
<sequence length="93" mass="10250">MPRHIHLSPELDVVVDRLLASGRYDSADALVGKAVSLLDDLHRRQDDQIAAFKAQIADGLADLAAGRTHDLDEISAELDDIIREHEARRDAAE</sequence>
<dbReference type="EMBL" id="SNZR01000011">
    <property type="protein sequence ID" value="TDR93708.1"/>
    <property type="molecule type" value="Genomic_DNA"/>
</dbReference>